<dbReference type="SFLD" id="SFLDS00003">
    <property type="entry name" value="Haloacid_Dehalogenase"/>
    <property type="match status" value="1"/>
</dbReference>
<organism evidence="5 6">
    <name type="scientific">Halobacteriovorax marinus (strain ATCC BAA-682 / DSM 15412 / SJ)</name>
    <name type="common">Bacteriovorax marinus</name>
    <dbReference type="NCBI Taxonomy" id="862908"/>
    <lineage>
        <taxon>Bacteria</taxon>
        <taxon>Pseudomonadati</taxon>
        <taxon>Bdellovibrionota</taxon>
        <taxon>Bacteriovoracia</taxon>
        <taxon>Bacteriovoracales</taxon>
        <taxon>Halobacteriovoraceae</taxon>
        <taxon>Halobacteriovorax</taxon>
    </lineage>
</organism>
<dbReference type="SUPFAM" id="SSF56784">
    <property type="entry name" value="HAD-like"/>
    <property type="match status" value="1"/>
</dbReference>
<dbReference type="InterPro" id="IPR023198">
    <property type="entry name" value="PGP-like_dom2"/>
</dbReference>
<dbReference type="Gene3D" id="1.10.150.240">
    <property type="entry name" value="Putative phosphatase, domain 2"/>
    <property type="match status" value="1"/>
</dbReference>
<dbReference type="HOGENOM" id="CLU_045011_19_3_7"/>
<dbReference type="EMBL" id="FQ312005">
    <property type="protein sequence ID" value="CBW26962.1"/>
    <property type="molecule type" value="Genomic_DNA"/>
</dbReference>
<comment type="catalytic activity">
    <reaction evidence="1">
        <text>2-phosphoglycolate + H2O = glycolate + phosphate</text>
        <dbReference type="Rhea" id="RHEA:14369"/>
        <dbReference type="ChEBI" id="CHEBI:15377"/>
        <dbReference type="ChEBI" id="CHEBI:29805"/>
        <dbReference type="ChEBI" id="CHEBI:43474"/>
        <dbReference type="ChEBI" id="CHEBI:58033"/>
        <dbReference type="EC" id="3.1.3.18"/>
    </reaction>
</comment>
<evidence type="ECO:0000256" key="2">
    <source>
        <dbReference type="ARBA" id="ARBA00004818"/>
    </source>
</evidence>
<dbReference type="AlphaFoldDB" id="E1X3N3"/>
<evidence type="ECO:0000256" key="4">
    <source>
        <dbReference type="ARBA" id="ARBA00013078"/>
    </source>
</evidence>
<dbReference type="KEGG" id="bmx:BMS_2156"/>
<dbReference type="Proteomes" id="UP000008963">
    <property type="component" value="Chromosome"/>
</dbReference>
<dbReference type="InterPro" id="IPR050155">
    <property type="entry name" value="HAD-like_hydrolase_sf"/>
</dbReference>
<dbReference type="PANTHER" id="PTHR43434:SF1">
    <property type="entry name" value="PHOSPHOGLYCOLATE PHOSPHATASE"/>
    <property type="match status" value="1"/>
</dbReference>
<dbReference type="Gene3D" id="3.40.50.1000">
    <property type="entry name" value="HAD superfamily/HAD-like"/>
    <property type="match status" value="1"/>
</dbReference>
<reference evidence="6" key="1">
    <citation type="journal article" date="2013" name="ISME J.">
        <title>A small predatory core genome in the divergent marine Bacteriovorax marinus SJ and the terrestrial Bdellovibrio bacteriovorus.</title>
        <authorList>
            <person name="Crossman L.C."/>
            <person name="Chen H."/>
            <person name="Cerdeno-Tarraga A.M."/>
            <person name="Brooks K."/>
            <person name="Quail M.A."/>
            <person name="Pineiro S.A."/>
            <person name="Hobley L."/>
            <person name="Sockett R.E."/>
            <person name="Bentley S.D."/>
            <person name="Parkhill J."/>
            <person name="Williams H.N."/>
            <person name="Stine O.C."/>
        </authorList>
    </citation>
    <scope>NUCLEOTIDE SEQUENCE [LARGE SCALE GENOMIC DNA]</scope>
    <source>
        <strain evidence="6">ATCC BAA-682 / DSM 15412 / SJ</strain>
    </source>
</reference>
<dbReference type="STRING" id="862908.BMS_2156"/>
<dbReference type="PATRIC" id="fig|862908.3.peg.2050"/>
<evidence type="ECO:0000256" key="1">
    <source>
        <dbReference type="ARBA" id="ARBA00000830"/>
    </source>
</evidence>
<comment type="similarity">
    <text evidence="3">Belongs to the HAD-like hydrolase superfamily. CbbY/CbbZ/Gph/YieH family.</text>
</comment>
<protein>
    <recommendedName>
        <fullName evidence="4">phosphoglycolate phosphatase</fullName>
        <ecNumber evidence="4">3.1.3.18</ecNumber>
    </recommendedName>
</protein>
<dbReference type="InterPro" id="IPR036412">
    <property type="entry name" value="HAD-like_sf"/>
</dbReference>
<evidence type="ECO:0000313" key="6">
    <source>
        <dbReference type="Proteomes" id="UP000008963"/>
    </source>
</evidence>
<dbReference type="InterPro" id="IPR006439">
    <property type="entry name" value="HAD-SF_hydro_IA"/>
</dbReference>
<dbReference type="OrthoDB" id="9782449at2"/>
<proteinExistence type="inferred from homology"/>
<sequence>MTTTNEIKGHIVFDCDGTLISSQEGIIKGIQQLMGEVLKRDVPRDEVLEKYTADMFELGKRFGLDISDETIRETILNRWIEISNQDQLKYILFDGIKELLVKLSAAGYRLYVWTARDRMSTLAILRSLDAAKYFYEFRCLDDTIPKPHPKGLEEMLSEYDKKKVFVIGDSLTDLQGAREYRVKSIAALWCSHVNEESLDEVGADFKAKKPADCFEIIEREIKS</sequence>
<name>E1X3N3_HALMS</name>
<comment type="pathway">
    <text evidence="2">Organic acid metabolism; glycolate biosynthesis; glycolate from 2-phosphoglycolate: step 1/1.</text>
</comment>
<dbReference type="GO" id="GO:0008967">
    <property type="term" value="F:phosphoglycolate phosphatase activity"/>
    <property type="evidence" value="ECO:0007669"/>
    <property type="project" value="UniProtKB-EC"/>
</dbReference>
<dbReference type="InterPro" id="IPR041492">
    <property type="entry name" value="HAD_2"/>
</dbReference>
<accession>E1X3N3</accession>
<dbReference type="Pfam" id="PF13419">
    <property type="entry name" value="HAD_2"/>
    <property type="match status" value="1"/>
</dbReference>
<dbReference type="NCBIfam" id="TIGR01549">
    <property type="entry name" value="HAD-SF-IA-v1"/>
    <property type="match status" value="1"/>
</dbReference>
<evidence type="ECO:0000313" key="5">
    <source>
        <dbReference type="EMBL" id="CBW26962.1"/>
    </source>
</evidence>
<dbReference type="InterPro" id="IPR023214">
    <property type="entry name" value="HAD_sf"/>
</dbReference>
<dbReference type="eggNOG" id="COG0546">
    <property type="taxonomic scope" value="Bacteria"/>
</dbReference>
<dbReference type="EC" id="3.1.3.18" evidence="4"/>
<dbReference type="GO" id="GO:0006281">
    <property type="term" value="P:DNA repair"/>
    <property type="evidence" value="ECO:0007669"/>
    <property type="project" value="TreeGrafter"/>
</dbReference>
<keyword evidence="6" id="KW-1185">Reference proteome</keyword>
<dbReference type="PANTHER" id="PTHR43434">
    <property type="entry name" value="PHOSPHOGLYCOLATE PHOSPHATASE"/>
    <property type="match status" value="1"/>
</dbReference>
<evidence type="ECO:0000256" key="3">
    <source>
        <dbReference type="ARBA" id="ARBA00006171"/>
    </source>
</evidence>
<dbReference type="GO" id="GO:0005829">
    <property type="term" value="C:cytosol"/>
    <property type="evidence" value="ECO:0007669"/>
    <property type="project" value="TreeGrafter"/>
</dbReference>
<keyword evidence="5" id="KW-0378">Hydrolase</keyword>
<dbReference type="SFLD" id="SFLDG01129">
    <property type="entry name" value="C1.5:_HAD__Beta-PGM__Phosphata"/>
    <property type="match status" value="1"/>
</dbReference>
<dbReference type="RefSeq" id="WP_014244740.1">
    <property type="nucleotide sequence ID" value="NC_016620.1"/>
</dbReference>
<gene>
    <name evidence="5" type="ordered locus">BMS_2156</name>
</gene>